<protein>
    <submittedName>
        <fullName evidence="2">Uncharacterized protein</fullName>
    </submittedName>
</protein>
<comment type="caution">
    <text evidence="2">The sequence shown here is derived from an EMBL/GenBank/DDBJ whole genome shotgun (WGS) entry which is preliminary data.</text>
</comment>
<feature type="chain" id="PRO_5045804509" evidence="1">
    <location>
        <begin position="23"/>
        <end position="107"/>
    </location>
</feature>
<sequence length="107" mass="12307">MSRHVTVGLGAALMFGAMGVTASQAHEVYVVQEVYDEFCPDTYCGQRAYPDPYIKDGFRHSEGYKGAAYYERNSWYSRRLARPEVVKVHVEHAHPDRVVRTRRIITK</sequence>
<reference evidence="2 3" key="1">
    <citation type="submission" date="2023-11" db="EMBL/GenBank/DDBJ databases">
        <authorList>
            <person name="Bao R."/>
        </authorList>
    </citation>
    <scope>NUCLEOTIDE SEQUENCE [LARGE SCALE GENOMIC DNA]</scope>
    <source>
        <strain evidence="2 3">PJ23</strain>
    </source>
</reference>
<feature type="signal peptide" evidence="1">
    <location>
        <begin position="1"/>
        <end position="22"/>
    </location>
</feature>
<name>A0ABU4RMG7_9HYPH</name>
<accession>A0ABU4RMG7</accession>
<evidence type="ECO:0000313" key="2">
    <source>
        <dbReference type="EMBL" id="MDX6806018.1"/>
    </source>
</evidence>
<evidence type="ECO:0000313" key="3">
    <source>
        <dbReference type="Proteomes" id="UP001274321"/>
    </source>
</evidence>
<gene>
    <name evidence="2" type="ORF">SCD90_08075</name>
</gene>
<dbReference type="Proteomes" id="UP001274321">
    <property type="component" value="Unassembled WGS sequence"/>
</dbReference>
<evidence type="ECO:0000256" key="1">
    <source>
        <dbReference type="SAM" id="SignalP"/>
    </source>
</evidence>
<keyword evidence="3" id="KW-1185">Reference proteome</keyword>
<organism evidence="2 3">
    <name type="scientific">Terrihabitans rhizophilus</name>
    <dbReference type="NCBI Taxonomy" id="3092662"/>
    <lineage>
        <taxon>Bacteria</taxon>
        <taxon>Pseudomonadati</taxon>
        <taxon>Pseudomonadota</taxon>
        <taxon>Alphaproteobacteria</taxon>
        <taxon>Hyphomicrobiales</taxon>
        <taxon>Terrihabitans</taxon>
    </lineage>
</organism>
<dbReference type="RefSeq" id="WP_319844148.1">
    <property type="nucleotide sequence ID" value="NZ_JAXAFJ010000004.1"/>
</dbReference>
<proteinExistence type="predicted"/>
<keyword evidence="1" id="KW-0732">Signal</keyword>
<dbReference type="EMBL" id="JAXAFJ010000004">
    <property type="protein sequence ID" value="MDX6806018.1"/>
    <property type="molecule type" value="Genomic_DNA"/>
</dbReference>